<accession>A0A1B1MVH3</accession>
<evidence type="ECO:0000313" key="1">
    <source>
        <dbReference type="EMBL" id="ANS73180.1"/>
    </source>
</evidence>
<gene>
    <name evidence="1" type="ORF">AWM70_00095</name>
</gene>
<dbReference type="STRING" id="1462996.AWM70_00095"/>
<organism evidence="1 2">
    <name type="scientific">Paenibacillus yonginensis</name>
    <dbReference type="NCBI Taxonomy" id="1462996"/>
    <lineage>
        <taxon>Bacteria</taxon>
        <taxon>Bacillati</taxon>
        <taxon>Bacillota</taxon>
        <taxon>Bacilli</taxon>
        <taxon>Bacillales</taxon>
        <taxon>Paenibacillaceae</taxon>
        <taxon>Paenibacillus</taxon>
    </lineage>
</organism>
<name>A0A1B1MVH3_9BACL</name>
<dbReference type="RefSeq" id="WP_068693248.1">
    <property type="nucleotide sequence ID" value="NZ_CP014167.1"/>
</dbReference>
<keyword evidence="2" id="KW-1185">Reference proteome</keyword>
<protein>
    <submittedName>
        <fullName evidence="1">Uncharacterized protein</fullName>
    </submittedName>
</protein>
<proteinExistence type="predicted"/>
<dbReference type="KEGG" id="pyg:AWM70_00095"/>
<dbReference type="EMBL" id="CP014167">
    <property type="protein sequence ID" value="ANS73180.1"/>
    <property type="molecule type" value="Genomic_DNA"/>
</dbReference>
<dbReference type="Proteomes" id="UP000092573">
    <property type="component" value="Chromosome"/>
</dbReference>
<evidence type="ECO:0000313" key="2">
    <source>
        <dbReference type="Proteomes" id="UP000092573"/>
    </source>
</evidence>
<reference evidence="1 2" key="1">
    <citation type="submission" date="2016-01" db="EMBL/GenBank/DDBJ databases">
        <title>Complete Genome Sequence of Paenibacillus yonginensis DCY84, a novel Plant Growth-Promoting Bacteria with Elicitation of Induced Systemic Resistance.</title>
        <authorList>
            <person name="Kim Y.J."/>
            <person name="Yang D.C."/>
            <person name="Sukweenadhi J."/>
        </authorList>
    </citation>
    <scope>NUCLEOTIDE SEQUENCE [LARGE SCALE GENOMIC DNA]</scope>
    <source>
        <strain evidence="1 2">DCY84</strain>
    </source>
</reference>
<sequence length="86" mass="9843">MTKEKKIDLLNSMFVTEYDCSGGVLDYCLIENKPDHIEKLLKIAVPKAEIDKAISKDGKEINISGFVFSYSEAEWYQNEEFLGYTP</sequence>
<dbReference type="AlphaFoldDB" id="A0A1B1MVH3"/>